<sequence>MRLGVLDIGSNTVHLLLVDAHPGARPMPFASHKRSLSLVRYLDPDGNISDAGQFELIEFMLEAWEFAAKHKAQDVLAFCTSAIREATNGAEVLARVQRETTITLEELTGEEEAEMTFFAVRRWYGWGAGTIVNLDIGGGSFEIAMGQDELPAIANSVALGAGRLTLDWLPEDPPSAKSVKDLRKHIRATLKTPVAQTLQLGTPNLVTGSSKTFRALARITGAAPSSMGPYVRRDLQLSDLGLWCQRLTAMSAADRLHLPGVSTARAHQVLAGALVAEAALQLFKVDSVQICPWALREGLILRRLDQLIYAGPLEPPMQLLHPHSSFAEAG</sequence>
<gene>
    <name evidence="4" type="ORF">IV500_01700</name>
</gene>
<dbReference type="GO" id="GO:0016462">
    <property type="term" value="F:pyrophosphatase activity"/>
    <property type="evidence" value="ECO:0007669"/>
    <property type="project" value="TreeGrafter"/>
</dbReference>
<evidence type="ECO:0000313" key="4">
    <source>
        <dbReference type="EMBL" id="MBG0738150.1"/>
    </source>
</evidence>
<evidence type="ECO:0000256" key="1">
    <source>
        <dbReference type="ARBA" id="ARBA00007125"/>
    </source>
</evidence>
<keyword evidence="5" id="KW-1185">Reference proteome</keyword>
<dbReference type="PANTHER" id="PTHR30005:SF0">
    <property type="entry name" value="RETROGRADE REGULATION PROTEIN 2"/>
    <property type="match status" value="1"/>
</dbReference>
<dbReference type="Proteomes" id="UP000655366">
    <property type="component" value="Unassembled WGS sequence"/>
</dbReference>
<proteinExistence type="inferred from homology"/>
<dbReference type="Pfam" id="PF02541">
    <property type="entry name" value="Ppx-GppA"/>
    <property type="match status" value="1"/>
</dbReference>
<dbReference type="CDD" id="cd24056">
    <property type="entry name" value="ASKHA_NBD_MtPPX1-like"/>
    <property type="match status" value="1"/>
</dbReference>
<keyword evidence="2" id="KW-0378">Hydrolase</keyword>
<evidence type="ECO:0000313" key="5">
    <source>
        <dbReference type="Proteomes" id="UP000655366"/>
    </source>
</evidence>
<feature type="domain" description="Ppx/GppA phosphatase N-terminal" evidence="3">
    <location>
        <begin position="26"/>
        <end position="305"/>
    </location>
</feature>
<dbReference type="Gene3D" id="3.30.420.150">
    <property type="entry name" value="Exopolyphosphatase. Domain 2"/>
    <property type="match status" value="1"/>
</dbReference>
<organism evidence="4 5">
    <name type="scientific">Arthrobacter terrae</name>
    <dbReference type="NCBI Taxonomy" id="2935737"/>
    <lineage>
        <taxon>Bacteria</taxon>
        <taxon>Bacillati</taxon>
        <taxon>Actinomycetota</taxon>
        <taxon>Actinomycetes</taxon>
        <taxon>Micrococcales</taxon>
        <taxon>Micrococcaceae</taxon>
        <taxon>Arthrobacter</taxon>
    </lineage>
</organism>
<comment type="caution">
    <text evidence="4">The sequence shown here is derived from an EMBL/GenBank/DDBJ whole genome shotgun (WGS) entry which is preliminary data.</text>
</comment>
<accession>A0A931CKH9</accession>
<dbReference type="InterPro" id="IPR003695">
    <property type="entry name" value="Ppx_GppA_N"/>
</dbReference>
<dbReference type="AlphaFoldDB" id="A0A931CKH9"/>
<dbReference type="InterPro" id="IPR050273">
    <property type="entry name" value="GppA/Ppx_hydrolase"/>
</dbReference>
<dbReference type="InterPro" id="IPR043129">
    <property type="entry name" value="ATPase_NBD"/>
</dbReference>
<reference evidence="4 5" key="1">
    <citation type="submission" date="2020-11" db="EMBL/GenBank/DDBJ databases">
        <title>Arthrobacter antarcticus sp. nov., isolated from Antarctic Soil.</title>
        <authorList>
            <person name="Li J."/>
        </authorList>
    </citation>
    <scope>NUCLEOTIDE SEQUENCE [LARGE SCALE GENOMIC DNA]</scope>
    <source>
        <strain evidence="4 5">Z1-20</strain>
    </source>
</reference>
<protein>
    <submittedName>
        <fullName evidence="4">Ppx/GppA family phosphatase</fullName>
    </submittedName>
</protein>
<evidence type="ECO:0000256" key="2">
    <source>
        <dbReference type="ARBA" id="ARBA00022801"/>
    </source>
</evidence>
<dbReference type="RefSeq" id="WP_196395095.1">
    <property type="nucleotide sequence ID" value="NZ_JADNYM010000002.1"/>
</dbReference>
<comment type="similarity">
    <text evidence="1">Belongs to the GppA/Ppx family.</text>
</comment>
<dbReference type="EMBL" id="JADNYM010000002">
    <property type="protein sequence ID" value="MBG0738150.1"/>
    <property type="molecule type" value="Genomic_DNA"/>
</dbReference>
<name>A0A931CKH9_9MICC</name>
<dbReference type="SUPFAM" id="SSF53067">
    <property type="entry name" value="Actin-like ATPase domain"/>
    <property type="match status" value="2"/>
</dbReference>
<dbReference type="PANTHER" id="PTHR30005">
    <property type="entry name" value="EXOPOLYPHOSPHATASE"/>
    <property type="match status" value="1"/>
</dbReference>
<evidence type="ECO:0000259" key="3">
    <source>
        <dbReference type="Pfam" id="PF02541"/>
    </source>
</evidence>
<dbReference type="FunFam" id="3.30.420.150:FF:000006">
    <property type="entry name" value="Ppx/GppA family phosphatase"/>
    <property type="match status" value="1"/>
</dbReference>
<dbReference type="Gene3D" id="3.30.420.40">
    <property type="match status" value="1"/>
</dbReference>